<evidence type="ECO:0008006" key="3">
    <source>
        <dbReference type="Google" id="ProtNLM"/>
    </source>
</evidence>
<evidence type="ECO:0000313" key="1">
    <source>
        <dbReference type="EMBL" id="RKQ92346.1"/>
    </source>
</evidence>
<keyword evidence="2" id="KW-1185">Reference proteome</keyword>
<gene>
    <name evidence="1" type="ORF">C8N24_2192</name>
</gene>
<organism evidence="1 2">
    <name type="scientific">Solirubrobacter pauli</name>
    <dbReference type="NCBI Taxonomy" id="166793"/>
    <lineage>
        <taxon>Bacteria</taxon>
        <taxon>Bacillati</taxon>
        <taxon>Actinomycetota</taxon>
        <taxon>Thermoleophilia</taxon>
        <taxon>Solirubrobacterales</taxon>
        <taxon>Solirubrobacteraceae</taxon>
        <taxon>Solirubrobacter</taxon>
    </lineage>
</organism>
<reference evidence="1 2" key="1">
    <citation type="submission" date="2018-10" db="EMBL/GenBank/DDBJ databases">
        <title>Genomic Encyclopedia of Archaeal and Bacterial Type Strains, Phase II (KMG-II): from individual species to whole genera.</title>
        <authorList>
            <person name="Goeker M."/>
        </authorList>
    </citation>
    <scope>NUCLEOTIDE SEQUENCE [LARGE SCALE GENOMIC DNA]</scope>
    <source>
        <strain evidence="1 2">DSM 14954</strain>
    </source>
</reference>
<comment type="caution">
    <text evidence="1">The sequence shown here is derived from an EMBL/GenBank/DDBJ whole genome shotgun (WGS) entry which is preliminary data.</text>
</comment>
<name>A0A660LDK6_9ACTN</name>
<sequence>MISAWLRRRDADASFRLDGPARGIFARKLPALPEQEEPTGAFDLVLCGSSVSSTLERDAVAEARAAGVRCAVWLDHWMNYPARFDALPDELWVCDEHAERIARETVPGPPVIVRGNPYVEDAAAEIRALETPRTGRSVLYVTEPTSVAAERATGDPLGWGYEERAALRGYLAARPGPLRLRTHPAEPEGKYADIVAEHGLELSAGRSLAQDIAWADTVVGCDTMAMAVALAAGRRVVSAIPPGGRPLTLPFTEIERLFVASSGA</sequence>
<accession>A0A660LDK6</accession>
<evidence type="ECO:0000313" key="2">
    <source>
        <dbReference type="Proteomes" id="UP000278962"/>
    </source>
</evidence>
<dbReference type="RefSeq" id="WP_121250047.1">
    <property type="nucleotide sequence ID" value="NZ_RBIL01000001.1"/>
</dbReference>
<dbReference type="EMBL" id="RBIL01000001">
    <property type="protein sequence ID" value="RKQ92346.1"/>
    <property type="molecule type" value="Genomic_DNA"/>
</dbReference>
<dbReference type="Proteomes" id="UP000278962">
    <property type="component" value="Unassembled WGS sequence"/>
</dbReference>
<dbReference type="AlphaFoldDB" id="A0A660LDK6"/>
<proteinExistence type="predicted"/>
<dbReference type="OrthoDB" id="757934at2"/>
<protein>
    <recommendedName>
        <fullName evidence="3">CDP-glycerol:poly(Glycerophosphate) glycerophosphotransferase</fullName>
    </recommendedName>
</protein>